<dbReference type="InterPro" id="IPR004698">
    <property type="entry name" value="Zn/Fe_permease_fun/pln"/>
</dbReference>
<dbReference type="AlphaFoldDB" id="A0A165EYT9"/>
<comment type="similarity">
    <text evidence="2 8">Belongs to the ZIP transporter (TC 2.A.5) family.</text>
</comment>
<dbReference type="NCBIfam" id="TIGR00820">
    <property type="entry name" value="zip"/>
    <property type="match status" value="1"/>
</dbReference>
<reference evidence="9 10" key="1">
    <citation type="journal article" date="2016" name="Mol. Biol. Evol.">
        <title>Comparative Genomics of Early-Diverging Mushroom-Forming Fungi Provides Insights into the Origins of Lignocellulose Decay Capabilities.</title>
        <authorList>
            <person name="Nagy L.G."/>
            <person name="Riley R."/>
            <person name="Tritt A."/>
            <person name="Adam C."/>
            <person name="Daum C."/>
            <person name="Floudas D."/>
            <person name="Sun H."/>
            <person name="Yadav J.S."/>
            <person name="Pangilinan J."/>
            <person name="Larsson K.H."/>
            <person name="Matsuura K."/>
            <person name="Barry K."/>
            <person name="Labutti K."/>
            <person name="Kuo R."/>
            <person name="Ohm R.A."/>
            <person name="Bhattacharya S.S."/>
            <person name="Shirouzu T."/>
            <person name="Yoshinaga Y."/>
            <person name="Martin F.M."/>
            <person name="Grigoriev I.V."/>
            <person name="Hibbett D.S."/>
        </authorList>
    </citation>
    <scope>NUCLEOTIDE SEQUENCE [LARGE SCALE GENOMIC DNA]</scope>
    <source>
        <strain evidence="9 10">HHB12733</strain>
    </source>
</reference>
<evidence type="ECO:0000256" key="2">
    <source>
        <dbReference type="ARBA" id="ARBA00006939"/>
    </source>
</evidence>
<feature type="transmembrane region" description="Helical" evidence="8">
    <location>
        <begin position="191"/>
        <end position="212"/>
    </location>
</feature>
<dbReference type="GO" id="GO:0005886">
    <property type="term" value="C:plasma membrane"/>
    <property type="evidence" value="ECO:0007669"/>
    <property type="project" value="TreeGrafter"/>
</dbReference>
<dbReference type="FunCoup" id="A0A165EYT9">
    <property type="interactions" value="264"/>
</dbReference>
<name>A0A165EYT9_9BASI</name>
<evidence type="ECO:0000256" key="5">
    <source>
        <dbReference type="ARBA" id="ARBA00022989"/>
    </source>
</evidence>
<proteinExistence type="inferred from homology"/>
<feature type="transmembrane region" description="Helical" evidence="8">
    <location>
        <begin position="97"/>
        <end position="117"/>
    </location>
</feature>
<feature type="transmembrane region" description="Helical" evidence="8">
    <location>
        <begin position="254"/>
        <end position="274"/>
    </location>
</feature>
<evidence type="ECO:0000256" key="1">
    <source>
        <dbReference type="ARBA" id="ARBA00004141"/>
    </source>
</evidence>
<protein>
    <submittedName>
        <fullName evidence="9">ZIP zinc/iron transport family</fullName>
    </submittedName>
</protein>
<keyword evidence="4 8" id="KW-0812">Transmembrane</keyword>
<dbReference type="Pfam" id="PF02535">
    <property type="entry name" value="Zip"/>
    <property type="match status" value="1"/>
</dbReference>
<feature type="transmembrane region" description="Helical" evidence="8">
    <location>
        <begin position="218"/>
        <end position="242"/>
    </location>
</feature>
<comment type="subcellular location">
    <subcellularLocation>
        <location evidence="1 8">Membrane</location>
        <topology evidence="1 8">Multi-pass membrane protein</topology>
    </subcellularLocation>
</comment>
<evidence type="ECO:0000256" key="6">
    <source>
        <dbReference type="ARBA" id="ARBA00023065"/>
    </source>
</evidence>
<dbReference type="PANTHER" id="PTHR11040">
    <property type="entry name" value="ZINC/IRON TRANSPORTER"/>
    <property type="match status" value="1"/>
</dbReference>
<evidence type="ECO:0000256" key="7">
    <source>
        <dbReference type="ARBA" id="ARBA00023136"/>
    </source>
</evidence>
<accession>A0A165EYT9</accession>
<organism evidence="9 10">
    <name type="scientific">Calocera cornea HHB12733</name>
    <dbReference type="NCBI Taxonomy" id="1353952"/>
    <lineage>
        <taxon>Eukaryota</taxon>
        <taxon>Fungi</taxon>
        <taxon>Dikarya</taxon>
        <taxon>Basidiomycota</taxon>
        <taxon>Agaricomycotina</taxon>
        <taxon>Dacrymycetes</taxon>
        <taxon>Dacrymycetales</taxon>
        <taxon>Dacrymycetaceae</taxon>
        <taxon>Calocera</taxon>
    </lineage>
</organism>
<evidence type="ECO:0000256" key="8">
    <source>
        <dbReference type="RuleBase" id="RU362088"/>
    </source>
</evidence>
<feature type="transmembrane region" description="Helical" evidence="8">
    <location>
        <begin position="23"/>
        <end position="43"/>
    </location>
</feature>
<feature type="transmembrane region" description="Helical" evidence="8">
    <location>
        <begin position="294"/>
        <end position="315"/>
    </location>
</feature>
<gene>
    <name evidence="9" type="ORF">CALCODRAFT_436679</name>
</gene>
<keyword evidence="3 8" id="KW-0813">Transport</keyword>
<evidence type="ECO:0000256" key="3">
    <source>
        <dbReference type="ARBA" id="ARBA00022448"/>
    </source>
</evidence>
<dbReference type="Proteomes" id="UP000076842">
    <property type="component" value="Unassembled WGS sequence"/>
</dbReference>
<keyword evidence="10" id="KW-1185">Reference proteome</keyword>
<evidence type="ECO:0000313" key="9">
    <source>
        <dbReference type="EMBL" id="KZT55818.1"/>
    </source>
</evidence>
<dbReference type="OrthoDB" id="448280at2759"/>
<dbReference type="GO" id="GO:0005385">
    <property type="term" value="F:zinc ion transmembrane transporter activity"/>
    <property type="evidence" value="ECO:0007669"/>
    <property type="project" value="InterPro"/>
</dbReference>
<dbReference type="InParanoid" id="A0A165EYT9"/>
<dbReference type="STRING" id="1353952.A0A165EYT9"/>
<feature type="transmembrane region" description="Helical" evidence="8">
    <location>
        <begin position="327"/>
        <end position="347"/>
    </location>
</feature>
<keyword evidence="5 8" id="KW-1133">Transmembrane helix</keyword>
<keyword evidence="7 8" id="KW-0472">Membrane</keyword>
<dbReference type="EMBL" id="KV423988">
    <property type="protein sequence ID" value="KZT55818.1"/>
    <property type="molecule type" value="Genomic_DNA"/>
</dbReference>
<dbReference type="PANTHER" id="PTHR11040:SF32">
    <property type="entry name" value="ZINC-REGULATED TRANSPORTER 1"/>
    <property type="match status" value="1"/>
</dbReference>
<keyword evidence="6 8" id="KW-0406">Ion transport</keyword>
<feature type="transmembrane region" description="Helical" evidence="8">
    <location>
        <begin position="55"/>
        <end position="77"/>
    </location>
</feature>
<evidence type="ECO:0000313" key="10">
    <source>
        <dbReference type="Proteomes" id="UP000076842"/>
    </source>
</evidence>
<sequence length="348" mass="36607">MSDSSDLQCGATDNEISWFSLRVGSVFIILATSMSGALFPVLARKTKWIHVPKEVFEFAKYFGSGVIIATAFIHLLAPGFDELTSPCLSGIWGDYDWAPAIAMMAVFAVFLVELFAFRWGTAKLRALGVEGYDAHGHCAGPSGAMGAHGPEGTDSVGAPLSAGVARILPSEAELEAGDEHTMTETSGAAQILGVAILEFGVIFHSVIIGLTLAVDENFIQLFIVIIFHQMFEGLGLGARLAFLDLPRAYRWAPLIGCIAYGVVTPIGIAAGLGVRSTYNPGSATASIVSGVLDSTSAGVLLYTGLVELLAHEFLFNPVMTGASNGRVVYAVVCMLVGAGIMALLGRWA</sequence>
<evidence type="ECO:0000256" key="4">
    <source>
        <dbReference type="ARBA" id="ARBA00022692"/>
    </source>
</evidence>
<dbReference type="InterPro" id="IPR003689">
    <property type="entry name" value="ZIP"/>
</dbReference>